<dbReference type="InterPro" id="IPR008144">
    <property type="entry name" value="Guanylate_kin-like_dom"/>
</dbReference>
<accession>A0A6N8EDA9</accession>
<dbReference type="AlphaFoldDB" id="A0A6N8EDA9"/>
<comment type="caution">
    <text evidence="11">The sequence shown here is derived from an EMBL/GenBank/DDBJ whole genome shotgun (WGS) entry which is preliminary data.</text>
</comment>
<dbReference type="EMBL" id="WNKT01000016">
    <property type="protein sequence ID" value="MTW21298.1"/>
    <property type="molecule type" value="Genomic_DNA"/>
</dbReference>
<dbReference type="EC" id="2.7.4.8" evidence="2 9"/>
<comment type="similarity">
    <text evidence="1 9">Belongs to the guanylate kinase family.</text>
</comment>
<dbReference type="FunFam" id="3.30.63.10:FF:000002">
    <property type="entry name" value="Guanylate kinase 1"/>
    <property type="match status" value="1"/>
</dbReference>
<evidence type="ECO:0000256" key="7">
    <source>
        <dbReference type="ARBA" id="ARBA00022840"/>
    </source>
</evidence>
<dbReference type="SUPFAM" id="SSF52540">
    <property type="entry name" value="P-loop containing nucleoside triphosphate hydrolases"/>
    <property type="match status" value="1"/>
</dbReference>
<comment type="function">
    <text evidence="9">Essential for recycling GMP and indirectly, cGMP.</text>
</comment>
<keyword evidence="9" id="KW-0963">Cytoplasm</keyword>
<dbReference type="Pfam" id="PF00625">
    <property type="entry name" value="Guanylate_kin"/>
    <property type="match status" value="1"/>
</dbReference>
<dbReference type="Gene3D" id="3.40.50.300">
    <property type="entry name" value="P-loop containing nucleotide triphosphate hydrolases"/>
    <property type="match status" value="1"/>
</dbReference>
<dbReference type="InterPro" id="IPR020590">
    <property type="entry name" value="Guanylate_kinase_CS"/>
</dbReference>
<dbReference type="PROSITE" id="PS50052">
    <property type="entry name" value="GUANYLATE_KINASE_2"/>
    <property type="match status" value="1"/>
</dbReference>
<dbReference type="HAMAP" id="MF_00328">
    <property type="entry name" value="Guanylate_kinase"/>
    <property type="match status" value="1"/>
</dbReference>
<dbReference type="GO" id="GO:0005524">
    <property type="term" value="F:ATP binding"/>
    <property type="evidence" value="ECO:0007669"/>
    <property type="project" value="UniProtKB-UniRule"/>
</dbReference>
<organism evidence="11 12">
    <name type="scientific">Allochromatium palmeri</name>
    <dbReference type="NCBI Taxonomy" id="231048"/>
    <lineage>
        <taxon>Bacteria</taxon>
        <taxon>Pseudomonadati</taxon>
        <taxon>Pseudomonadota</taxon>
        <taxon>Gammaproteobacteria</taxon>
        <taxon>Chromatiales</taxon>
        <taxon>Chromatiaceae</taxon>
        <taxon>Allochromatium</taxon>
    </lineage>
</organism>
<keyword evidence="12" id="KW-1185">Reference proteome</keyword>
<dbReference type="NCBIfam" id="TIGR03263">
    <property type="entry name" value="guanyl_kin"/>
    <property type="match status" value="1"/>
</dbReference>
<comment type="subcellular location">
    <subcellularLocation>
        <location evidence="9">Cytoplasm</location>
    </subcellularLocation>
</comment>
<evidence type="ECO:0000256" key="3">
    <source>
        <dbReference type="ARBA" id="ARBA00016296"/>
    </source>
</evidence>
<dbReference type="CDD" id="cd00071">
    <property type="entry name" value="GMPK"/>
    <property type="match status" value="1"/>
</dbReference>
<keyword evidence="7 9" id="KW-0067">ATP-binding</keyword>
<evidence type="ECO:0000256" key="1">
    <source>
        <dbReference type="ARBA" id="ARBA00005790"/>
    </source>
</evidence>
<dbReference type="InterPro" id="IPR017665">
    <property type="entry name" value="Guanylate_kinase"/>
</dbReference>
<dbReference type="GO" id="GO:0005829">
    <property type="term" value="C:cytosol"/>
    <property type="evidence" value="ECO:0007669"/>
    <property type="project" value="TreeGrafter"/>
</dbReference>
<dbReference type="RefSeq" id="WP_155449881.1">
    <property type="nucleotide sequence ID" value="NZ_WNKT01000016.1"/>
</dbReference>
<evidence type="ECO:0000256" key="9">
    <source>
        <dbReference type="HAMAP-Rule" id="MF_00328"/>
    </source>
</evidence>
<sequence>MSDLSRPKPTGLLFIVSAPSGAGKTSLVKALVERDPELVLSVSCTTRPARTGEQDGVHYHFLDRARFEREIAEGAFLEHAEVFGNRYGTRAADVRQCLDAGQDVILEIDWQGARQVRERFPESIGLFVLPPSIAELERRLRGRGTDSDAVIARRMTQAHDELAHFAEYAYLVVNDCFETALAALAAIVTAERQRLAHQRPRLAALLDSIESIH</sequence>
<reference evidence="11 12" key="1">
    <citation type="submission" date="2019-11" db="EMBL/GenBank/DDBJ databases">
        <title>Whole-genome sequence of the anaerobic purple sulfur bacterium Allochromatium palmeri DSM 15591.</title>
        <authorList>
            <person name="Kyndt J.A."/>
            <person name="Meyer T.E."/>
        </authorList>
    </citation>
    <scope>NUCLEOTIDE SEQUENCE [LARGE SCALE GENOMIC DNA]</scope>
    <source>
        <strain evidence="11 12">DSM 15591</strain>
    </source>
</reference>
<dbReference type="InterPro" id="IPR027417">
    <property type="entry name" value="P-loop_NTPase"/>
</dbReference>
<evidence type="ECO:0000259" key="10">
    <source>
        <dbReference type="PROSITE" id="PS50052"/>
    </source>
</evidence>
<evidence type="ECO:0000256" key="8">
    <source>
        <dbReference type="ARBA" id="ARBA00030128"/>
    </source>
</evidence>
<dbReference type="GO" id="GO:0004385">
    <property type="term" value="F:GMP kinase activity"/>
    <property type="evidence" value="ECO:0007669"/>
    <property type="project" value="UniProtKB-UniRule"/>
</dbReference>
<evidence type="ECO:0000313" key="11">
    <source>
        <dbReference type="EMBL" id="MTW21298.1"/>
    </source>
</evidence>
<evidence type="ECO:0000256" key="6">
    <source>
        <dbReference type="ARBA" id="ARBA00022777"/>
    </source>
</evidence>
<dbReference type="Gene3D" id="3.30.63.10">
    <property type="entry name" value="Guanylate Kinase phosphate binding domain"/>
    <property type="match status" value="1"/>
</dbReference>
<dbReference type="SMART" id="SM00072">
    <property type="entry name" value="GuKc"/>
    <property type="match status" value="1"/>
</dbReference>
<dbReference type="PANTHER" id="PTHR23117:SF13">
    <property type="entry name" value="GUANYLATE KINASE"/>
    <property type="match status" value="1"/>
</dbReference>
<keyword evidence="4 9" id="KW-0808">Transferase</keyword>
<keyword evidence="6 9" id="KW-0418">Kinase</keyword>
<comment type="catalytic activity">
    <reaction evidence="9">
        <text>GMP + ATP = GDP + ADP</text>
        <dbReference type="Rhea" id="RHEA:20780"/>
        <dbReference type="ChEBI" id="CHEBI:30616"/>
        <dbReference type="ChEBI" id="CHEBI:58115"/>
        <dbReference type="ChEBI" id="CHEBI:58189"/>
        <dbReference type="ChEBI" id="CHEBI:456216"/>
        <dbReference type="EC" id="2.7.4.8"/>
    </reaction>
</comment>
<dbReference type="PANTHER" id="PTHR23117">
    <property type="entry name" value="GUANYLATE KINASE-RELATED"/>
    <property type="match status" value="1"/>
</dbReference>
<evidence type="ECO:0000256" key="2">
    <source>
        <dbReference type="ARBA" id="ARBA00012961"/>
    </source>
</evidence>
<feature type="binding site" evidence="9">
    <location>
        <begin position="18"/>
        <end position="25"/>
    </location>
    <ligand>
        <name>ATP</name>
        <dbReference type="ChEBI" id="CHEBI:30616"/>
    </ligand>
</feature>
<evidence type="ECO:0000313" key="12">
    <source>
        <dbReference type="Proteomes" id="UP000434044"/>
    </source>
</evidence>
<evidence type="ECO:0000256" key="5">
    <source>
        <dbReference type="ARBA" id="ARBA00022741"/>
    </source>
</evidence>
<feature type="domain" description="Guanylate kinase-like" evidence="10">
    <location>
        <begin position="11"/>
        <end position="189"/>
    </location>
</feature>
<keyword evidence="5 9" id="KW-0547">Nucleotide-binding</keyword>
<dbReference type="Proteomes" id="UP000434044">
    <property type="component" value="Unassembled WGS sequence"/>
</dbReference>
<dbReference type="OrthoDB" id="9808150at2"/>
<protein>
    <recommendedName>
        <fullName evidence="3 9">Guanylate kinase</fullName>
        <ecNumber evidence="2 9">2.7.4.8</ecNumber>
    </recommendedName>
    <alternativeName>
        <fullName evidence="8 9">GMP kinase</fullName>
    </alternativeName>
</protein>
<dbReference type="InterPro" id="IPR008145">
    <property type="entry name" value="GK/Ca_channel_bsu"/>
</dbReference>
<gene>
    <name evidence="9" type="primary">gmk</name>
    <name evidence="11" type="ORF">GJ668_09310</name>
</gene>
<dbReference type="PROSITE" id="PS00856">
    <property type="entry name" value="GUANYLATE_KINASE_1"/>
    <property type="match status" value="1"/>
</dbReference>
<evidence type="ECO:0000256" key="4">
    <source>
        <dbReference type="ARBA" id="ARBA00022679"/>
    </source>
</evidence>
<name>A0A6N8EDA9_9GAMM</name>
<proteinExistence type="inferred from homology"/>